<dbReference type="Gene3D" id="1.10.530.40">
    <property type="match status" value="1"/>
</dbReference>
<feature type="chain" id="PRO_5012297845" evidence="3">
    <location>
        <begin position="23"/>
        <end position="191"/>
    </location>
</feature>
<sequence>MMEIVLFLAALTVISLSGEVWSLTPEEIKAIKHQLEIDEGRRNEIYMDPLGNPTFGIGHLITSSDPEYGEPAGTPVSDARVDEAFQHDIRIAISSSESWCNGYFRNWPSEVKQIIVNMMFNLGISRMNGFVKFCKALKVRNWNRAADEMESSAWYRQVGARAKRLVQRMRNVRTLQGGSGSSGAERMLRRW</sequence>
<dbReference type="PANTHER" id="PTHR37406:SF1">
    <property type="entry name" value="T4-TYPE LYSOZYME 1-RELATED"/>
    <property type="match status" value="1"/>
</dbReference>
<evidence type="ECO:0000256" key="3">
    <source>
        <dbReference type="SAM" id="SignalP"/>
    </source>
</evidence>
<organism evidence="4">
    <name type="scientific">Solen strictus</name>
    <name type="common">Gould's razor shell</name>
    <dbReference type="NCBI Taxonomy" id="194331"/>
    <lineage>
        <taxon>Eukaryota</taxon>
        <taxon>Metazoa</taxon>
        <taxon>Spiralia</taxon>
        <taxon>Lophotrochozoa</taxon>
        <taxon>Mollusca</taxon>
        <taxon>Bivalvia</taxon>
        <taxon>Autobranchia</taxon>
        <taxon>Heteroconchia</taxon>
        <taxon>Euheterodonta</taxon>
        <taxon>Imparidentia</taxon>
        <taxon>Adapedonta</taxon>
        <taxon>Solenoidea</taxon>
        <taxon>Solenidae</taxon>
        <taxon>Solen</taxon>
    </lineage>
</organism>
<dbReference type="AlphaFoldDB" id="A0A1N7TAW2"/>
<dbReference type="EMBL" id="KT934033">
    <property type="protein sequence ID" value="ALL27415.1"/>
    <property type="molecule type" value="Genomic_RNA"/>
</dbReference>
<reference evidence="4" key="1">
    <citation type="submission" date="2015-10" db="EMBL/GenBank/DDBJ databases">
        <title>The enemy of my enemy is my friend: Cambrian domestication of bacteriophage lysozyme genes by the bivalve genomes.</title>
        <authorList>
            <person name="Ren Q."/>
            <person name="Wang C."/>
            <person name="Jin M."/>
            <person name="Lan J."/>
            <person name="Ye T."/>
            <person name="Hui K."/>
            <person name="Tan J."/>
            <person name="Wang Z."/>
            <person name="Wang W."/>
            <person name="Han G."/>
        </authorList>
    </citation>
    <scope>NUCLEOTIDE SEQUENCE</scope>
</reference>
<dbReference type="GO" id="GO:0009253">
    <property type="term" value="P:peptidoglycan catabolic process"/>
    <property type="evidence" value="ECO:0007669"/>
    <property type="project" value="InterPro"/>
</dbReference>
<dbReference type="GO" id="GO:0016998">
    <property type="term" value="P:cell wall macromolecule catabolic process"/>
    <property type="evidence" value="ECO:0007669"/>
    <property type="project" value="InterPro"/>
</dbReference>
<dbReference type="InterPro" id="IPR052619">
    <property type="entry name" value="Phage_lysozyme-like"/>
</dbReference>
<name>A0A1N7TAW2_9BIVA</name>
<proteinExistence type="predicted"/>
<keyword evidence="1" id="KW-0929">Antimicrobial</keyword>
<dbReference type="GO" id="GO:0031640">
    <property type="term" value="P:killing of cells of another organism"/>
    <property type="evidence" value="ECO:0007669"/>
    <property type="project" value="UniProtKB-KW"/>
</dbReference>
<protein>
    <submittedName>
        <fullName evidence="4">Phage lysozyme 2</fullName>
    </submittedName>
</protein>
<dbReference type="InterPro" id="IPR023346">
    <property type="entry name" value="Lysozyme-like_dom_sf"/>
</dbReference>
<accession>A0A1N7TAW2</accession>
<dbReference type="GO" id="GO:0003796">
    <property type="term" value="F:lysozyme activity"/>
    <property type="evidence" value="ECO:0007669"/>
    <property type="project" value="InterPro"/>
</dbReference>
<keyword evidence="2" id="KW-0081">Bacteriolytic enzyme</keyword>
<dbReference type="Pfam" id="PF00959">
    <property type="entry name" value="Phage_lysozyme"/>
    <property type="match status" value="1"/>
</dbReference>
<evidence type="ECO:0000256" key="2">
    <source>
        <dbReference type="ARBA" id="ARBA00022638"/>
    </source>
</evidence>
<feature type="signal peptide" evidence="3">
    <location>
        <begin position="1"/>
        <end position="22"/>
    </location>
</feature>
<dbReference type="PANTHER" id="PTHR37406">
    <property type="entry name" value="T4-TYPE LYSOZYME 1-RELATED"/>
    <property type="match status" value="1"/>
</dbReference>
<dbReference type="InterPro" id="IPR002196">
    <property type="entry name" value="Glyco_hydro_24"/>
</dbReference>
<dbReference type="GO" id="GO:0042742">
    <property type="term" value="P:defense response to bacterium"/>
    <property type="evidence" value="ECO:0007669"/>
    <property type="project" value="UniProtKB-KW"/>
</dbReference>
<dbReference type="SUPFAM" id="SSF53955">
    <property type="entry name" value="Lysozyme-like"/>
    <property type="match status" value="1"/>
</dbReference>
<keyword evidence="3" id="KW-0732">Signal</keyword>
<evidence type="ECO:0000256" key="1">
    <source>
        <dbReference type="ARBA" id="ARBA00022529"/>
    </source>
</evidence>
<evidence type="ECO:0000313" key="4">
    <source>
        <dbReference type="EMBL" id="ALL27415.1"/>
    </source>
</evidence>
<dbReference type="InterPro" id="IPR023347">
    <property type="entry name" value="Lysozyme_dom_sf"/>
</dbReference>